<keyword evidence="6" id="KW-1185">Reference proteome</keyword>
<dbReference type="PANTHER" id="PTHR33779:SF1">
    <property type="entry name" value="EXPRESSED PROTEIN"/>
    <property type="match status" value="1"/>
</dbReference>
<keyword evidence="2" id="KW-0862">Zinc</keyword>
<accession>A0A9E7EH41</accession>
<feature type="region of interest" description="Disordered" evidence="3">
    <location>
        <begin position="119"/>
        <end position="157"/>
    </location>
</feature>
<dbReference type="InterPro" id="IPR056874">
    <property type="entry name" value="PHD_dom_pln"/>
</dbReference>
<evidence type="ECO:0000256" key="1">
    <source>
        <dbReference type="ARBA" id="ARBA00022771"/>
    </source>
</evidence>
<sequence length="207" mass="22984">MPSKKCTSTFFFQFVSSFLVPLLFLSKKHKKKGVDSIRFLPFPSRLGSGMGSKGGAAPPPSSVVCCMCGDRGLMQELFRCKLCLLRSQHRYCSDFYPKAESYRTCNWCLREEGERSLPKEAMKDPNSLVPSSSNNDSSNGSGASKLHRGAFSSQLNKPIKKPRLLDWSASDVTDRVRSGELSSGSGRARQVLRGKARRYKLLEEVSS</sequence>
<evidence type="ECO:0000313" key="6">
    <source>
        <dbReference type="Proteomes" id="UP001055439"/>
    </source>
</evidence>
<keyword evidence="1" id="KW-0479">Metal-binding</keyword>
<dbReference type="OrthoDB" id="1935489at2759"/>
<dbReference type="Proteomes" id="UP001055439">
    <property type="component" value="Chromosome 10"/>
</dbReference>
<proteinExistence type="predicted"/>
<evidence type="ECO:0000259" key="4">
    <source>
        <dbReference type="Pfam" id="PF25054"/>
    </source>
</evidence>
<evidence type="ECO:0000256" key="2">
    <source>
        <dbReference type="ARBA" id="ARBA00022833"/>
    </source>
</evidence>
<dbReference type="AlphaFoldDB" id="A0A9E7EH41"/>
<gene>
    <name evidence="5" type="ORF">MUK42_24153</name>
</gene>
<organism evidence="5 6">
    <name type="scientific">Musa troglodytarum</name>
    <name type="common">fe'i banana</name>
    <dbReference type="NCBI Taxonomy" id="320322"/>
    <lineage>
        <taxon>Eukaryota</taxon>
        <taxon>Viridiplantae</taxon>
        <taxon>Streptophyta</taxon>
        <taxon>Embryophyta</taxon>
        <taxon>Tracheophyta</taxon>
        <taxon>Spermatophyta</taxon>
        <taxon>Magnoliopsida</taxon>
        <taxon>Liliopsida</taxon>
        <taxon>Zingiberales</taxon>
        <taxon>Musaceae</taxon>
        <taxon>Musa</taxon>
    </lineage>
</organism>
<dbReference type="SUPFAM" id="SSF57903">
    <property type="entry name" value="FYVE/PHD zinc finger"/>
    <property type="match status" value="1"/>
</dbReference>
<evidence type="ECO:0000256" key="3">
    <source>
        <dbReference type="SAM" id="MobiDB-lite"/>
    </source>
</evidence>
<protein>
    <submittedName>
        <fullName evidence="5">Zinc finger protein</fullName>
    </submittedName>
</protein>
<name>A0A9E7EH41_9LILI</name>
<evidence type="ECO:0000313" key="5">
    <source>
        <dbReference type="EMBL" id="URD77194.1"/>
    </source>
</evidence>
<dbReference type="InterPro" id="IPR011011">
    <property type="entry name" value="Znf_FYVE_PHD"/>
</dbReference>
<dbReference type="EMBL" id="CP097503">
    <property type="protein sequence ID" value="URD77194.1"/>
    <property type="molecule type" value="Genomic_DNA"/>
</dbReference>
<dbReference type="GO" id="GO:0008270">
    <property type="term" value="F:zinc ion binding"/>
    <property type="evidence" value="ECO:0007669"/>
    <property type="project" value="UniProtKB-KW"/>
</dbReference>
<feature type="domain" description="PHD-type zinc finger plants" evidence="4">
    <location>
        <begin position="66"/>
        <end position="108"/>
    </location>
</feature>
<feature type="compositionally biased region" description="Low complexity" evidence="3">
    <location>
        <begin position="124"/>
        <end position="144"/>
    </location>
</feature>
<reference evidence="5" key="1">
    <citation type="submission" date="2022-05" db="EMBL/GenBank/DDBJ databases">
        <title>The Musa troglodytarum L. genome provides insights into the mechanism of non-climacteric behaviour and enrichment of carotenoids.</title>
        <authorList>
            <person name="Wang J."/>
        </authorList>
    </citation>
    <scope>NUCLEOTIDE SEQUENCE</scope>
    <source>
        <tissue evidence="5">Leaf</tissue>
    </source>
</reference>
<dbReference type="PANTHER" id="PTHR33779">
    <property type="entry name" value="EXPRESSED PROTEIN"/>
    <property type="match status" value="1"/>
</dbReference>
<dbReference type="Pfam" id="PF25054">
    <property type="entry name" value="PHD_pln"/>
    <property type="match status" value="1"/>
</dbReference>
<keyword evidence="1" id="KW-0863">Zinc-finger</keyword>